<dbReference type="GeneID" id="113711525"/>
<keyword evidence="2" id="KW-1003">Cell membrane</keyword>
<evidence type="ECO:0000313" key="6">
    <source>
        <dbReference type="RefSeq" id="XP_071923291.1"/>
    </source>
</evidence>
<evidence type="ECO:0000313" key="5">
    <source>
        <dbReference type="Proteomes" id="UP001652660"/>
    </source>
</evidence>
<comment type="subcellular location">
    <subcellularLocation>
        <location evidence="1">Cell membrane</location>
    </subcellularLocation>
</comment>
<keyword evidence="6" id="KW-0808">Transferase</keyword>
<keyword evidence="2" id="KW-0472">Membrane</keyword>
<dbReference type="InterPro" id="IPR001245">
    <property type="entry name" value="Ser-Thr/Tyr_kinase_cat_dom"/>
</dbReference>
<feature type="domain" description="Protein kinase" evidence="4">
    <location>
        <begin position="1"/>
        <end position="145"/>
    </location>
</feature>
<keyword evidence="6" id="KW-0418">Kinase</keyword>
<dbReference type="RefSeq" id="XP_071923291.1">
    <property type="nucleotide sequence ID" value="XM_072067190.1"/>
</dbReference>
<organism evidence="5 6">
    <name type="scientific">Coffea arabica</name>
    <name type="common">Arabian coffee</name>
    <dbReference type="NCBI Taxonomy" id="13443"/>
    <lineage>
        <taxon>Eukaryota</taxon>
        <taxon>Viridiplantae</taxon>
        <taxon>Streptophyta</taxon>
        <taxon>Embryophyta</taxon>
        <taxon>Tracheophyta</taxon>
        <taxon>Spermatophyta</taxon>
        <taxon>Magnoliopsida</taxon>
        <taxon>eudicotyledons</taxon>
        <taxon>Gunneridae</taxon>
        <taxon>Pentapetalae</taxon>
        <taxon>asterids</taxon>
        <taxon>lamiids</taxon>
        <taxon>Gentianales</taxon>
        <taxon>Rubiaceae</taxon>
        <taxon>Ixoroideae</taxon>
        <taxon>Gardenieae complex</taxon>
        <taxon>Bertiereae - Coffeeae clade</taxon>
        <taxon>Coffeeae</taxon>
        <taxon>Coffea</taxon>
    </lineage>
</organism>
<dbReference type="SUPFAM" id="SSF56112">
    <property type="entry name" value="Protein kinase-like (PK-like)"/>
    <property type="match status" value="1"/>
</dbReference>
<feature type="chain" id="PRO_5047354592" evidence="3">
    <location>
        <begin position="19"/>
        <end position="156"/>
    </location>
</feature>
<sequence length="156" mass="17505">MRLASISILFILISGFQCKDIRNGRYSDAPPENVFPFAGLMNVETDVYGFSVETDVYGFGVVLVALLTGLSTNGWHQLSWGEIHPIPYFMNLERNKLVKIMDPKLEGKYPFKAAQKLGSLASMCLQYEPQFRPSMKVVVEVLERVAAAKWKDKSPG</sequence>
<accession>A0ABM4VUT4</accession>
<protein>
    <submittedName>
        <fullName evidence="6">Probable serine/threonine-protein kinase PIX13</fullName>
    </submittedName>
</protein>
<dbReference type="PROSITE" id="PS50011">
    <property type="entry name" value="PROTEIN_KINASE_DOM"/>
    <property type="match status" value="1"/>
</dbReference>
<keyword evidence="3" id="KW-0732">Signal</keyword>
<dbReference type="PANTHER" id="PTHR45621">
    <property type="entry name" value="OS01G0588500 PROTEIN-RELATED"/>
    <property type="match status" value="1"/>
</dbReference>
<dbReference type="Pfam" id="PF07714">
    <property type="entry name" value="PK_Tyr_Ser-Thr"/>
    <property type="match status" value="1"/>
</dbReference>
<feature type="signal peptide" evidence="3">
    <location>
        <begin position="1"/>
        <end position="18"/>
    </location>
</feature>
<evidence type="ECO:0000256" key="3">
    <source>
        <dbReference type="SAM" id="SignalP"/>
    </source>
</evidence>
<evidence type="ECO:0000256" key="2">
    <source>
        <dbReference type="ARBA" id="ARBA00022475"/>
    </source>
</evidence>
<dbReference type="GO" id="GO:0016301">
    <property type="term" value="F:kinase activity"/>
    <property type="evidence" value="ECO:0007669"/>
    <property type="project" value="UniProtKB-KW"/>
</dbReference>
<reference evidence="6" key="1">
    <citation type="submission" date="2025-08" db="UniProtKB">
        <authorList>
            <consortium name="RefSeq"/>
        </authorList>
    </citation>
    <scope>IDENTIFICATION</scope>
    <source>
        <tissue evidence="6">Leaves</tissue>
    </source>
</reference>
<dbReference type="Proteomes" id="UP001652660">
    <property type="component" value="Chromosome 10e"/>
</dbReference>
<evidence type="ECO:0000259" key="4">
    <source>
        <dbReference type="PROSITE" id="PS50011"/>
    </source>
</evidence>
<proteinExistence type="predicted"/>
<gene>
    <name evidence="6" type="primary">LOC113711525</name>
</gene>
<dbReference type="InterPro" id="IPR050823">
    <property type="entry name" value="Plant_Ser_Thr_Prot_Kinase"/>
</dbReference>
<keyword evidence="5" id="KW-1185">Reference proteome</keyword>
<evidence type="ECO:0000256" key="1">
    <source>
        <dbReference type="ARBA" id="ARBA00004236"/>
    </source>
</evidence>
<dbReference type="InterPro" id="IPR011009">
    <property type="entry name" value="Kinase-like_dom_sf"/>
</dbReference>
<dbReference type="Gene3D" id="1.10.510.10">
    <property type="entry name" value="Transferase(Phosphotransferase) domain 1"/>
    <property type="match status" value="1"/>
</dbReference>
<name>A0ABM4VUT4_COFAR</name>
<dbReference type="InterPro" id="IPR000719">
    <property type="entry name" value="Prot_kinase_dom"/>
</dbReference>